<evidence type="ECO:0000256" key="4">
    <source>
        <dbReference type="ARBA" id="ARBA00022989"/>
    </source>
</evidence>
<feature type="transmembrane region" description="Helical" evidence="6">
    <location>
        <begin position="64"/>
        <end position="84"/>
    </location>
</feature>
<dbReference type="Pfam" id="PF01594">
    <property type="entry name" value="AI-2E_transport"/>
    <property type="match status" value="1"/>
</dbReference>
<feature type="transmembrane region" description="Helical" evidence="6">
    <location>
        <begin position="307"/>
        <end position="338"/>
    </location>
</feature>
<organism evidence="7 8">
    <name type="scientific">Thiomonas delicata</name>
    <name type="common">Thiomonas cuprina</name>
    <dbReference type="NCBI Taxonomy" id="364030"/>
    <lineage>
        <taxon>Bacteria</taxon>
        <taxon>Pseudomonadati</taxon>
        <taxon>Pseudomonadota</taxon>
        <taxon>Betaproteobacteria</taxon>
        <taxon>Burkholderiales</taxon>
        <taxon>Thiomonas</taxon>
    </lineage>
</organism>
<feature type="transmembrane region" description="Helical" evidence="6">
    <location>
        <begin position="12"/>
        <end position="43"/>
    </location>
</feature>
<evidence type="ECO:0000256" key="5">
    <source>
        <dbReference type="ARBA" id="ARBA00023136"/>
    </source>
</evidence>
<evidence type="ECO:0000256" key="2">
    <source>
        <dbReference type="ARBA" id="ARBA00009773"/>
    </source>
</evidence>
<dbReference type="OrthoDB" id="5792512at2"/>
<evidence type="ECO:0000256" key="6">
    <source>
        <dbReference type="SAM" id="Phobius"/>
    </source>
</evidence>
<gene>
    <name evidence="7" type="ORF">THIARS_70223</name>
</gene>
<dbReference type="RefSeq" id="WP_094160922.1">
    <property type="nucleotide sequence ID" value="NZ_LT592171.1"/>
</dbReference>
<protein>
    <submittedName>
        <fullName evidence="7">Putative permease</fullName>
    </submittedName>
</protein>
<reference evidence="7 8" key="1">
    <citation type="submission" date="2016-06" db="EMBL/GenBank/DDBJ databases">
        <authorList>
            <person name="Kjaerup R.B."/>
            <person name="Dalgaard T.S."/>
            <person name="Juul-Madsen H.R."/>
        </authorList>
    </citation>
    <scope>NUCLEOTIDE SEQUENCE [LARGE SCALE GENOMIC DNA]</scope>
    <source>
        <strain evidence="7 8">DSM 16361</strain>
    </source>
</reference>
<dbReference type="PANTHER" id="PTHR21716">
    <property type="entry name" value="TRANSMEMBRANE PROTEIN"/>
    <property type="match status" value="1"/>
</dbReference>
<comment type="similarity">
    <text evidence="2">Belongs to the autoinducer-2 exporter (AI-2E) (TC 2.A.86) family.</text>
</comment>
<evidence type="ECO:0000313" key="7">
    <source>
        <dbReference type="EMBL" id="SBP88603.1"/>
    </source>
</evidence>
<dbReference type="AlphaFoldDB" id="A0A238D5P0"/>
<dbReference type="PANTHER" id="PTHR21716:SF64">
    <property type="entry name" value="AI-2 TRANSPORT PROTEIN TQSA"/>
    <property type="match status" value="1"/>
</dbReference>
<dbReference type="Proteomes" id="UP000214566">
    <property type="component" value="Unassembled WGS sequence"/>
</dbReference>
<accession>A0A238D5P0</accession>
<dbReference type="EMBL" id="FLMQ01000056">
    <property type="protein sequence ID" value="SBP88603.1"/>
    <property type="molecule type" value="Genomic_DNA"/>
</dbReference>
<comment type="subcellular location">
    <subcellularLocation>
        <location evidence="1">Membrane</location>
        <topology evidence="1">Multi-pass membrane protein</topology>
    </subcellularLocation>
</comment>
<dbReference type="GO" id="GO:0016020">
    <property type="term" value="C:membrane"/>
    <property type="evidence" value="ECO:0007669"/>
    <property type="project" value="UniProtKB-SubCell"/>
</dbReference>
<keyword evidence="4 6" id="KW-1133">Transmembrane helix</keyword>
<feature type="transmembrane region" description="Helical" evidence="6">
    <location>
        <begin position="153"/>
        <end position="173"/>
    </location>
</feature>
<proteinExistence type="inferred from homology"/>
<dbReference type="InterPro" id="IPR002549">
    <property type="entry name" value="AI-2E-like"/>
</dbReference>
<feature type="transmembrane region" description="Helical" evidence="6">
    <location>
        <begin position="238"/>
        <end position="263"/>
    </location>
</feature>
<keyword evidence="5 6" id="KW-0472">Membrane</keyword>
<feature type="transmembrane region" description="Helical" evidence="6">
    <location>
        <begin position="213"/>
        <end position="232"/>
    </location>
</feature>
<name>A0A238D5P0_THIDL</name>
<evidence type="ECO:0000313" key="8">
    <source>
        <dbReference type="Proteomes" id="UP000214566"/>
    </source>
</evidence>
<feature type="transmembrane region" description="Helical" evidence="6">
    <location>
        <begin position="270"/>
        <end position="287"/>
    </location>
</feature>
<evidence type="ECO:0000256" key="1">
    <source>
        <dbReference type="ARBA" id="ARBA00004141"/>
    </source>
</evidence>
<keyword evidence="3 6" id="KW-0812">Transmembrane</keyword>
<evidence type="ECO:0000256" key="3">
    <source>
        <dbReference type="ARBA" id="ARBA00022692"/>
    </source>
</evidence>
<keyword evidence="8" id="KW-1185">Reference proteome</keyword>
<sequence>MQISEANKIRLAWLVLLLGALWLASLLGPVLMPFLVALTLAYALHPAVERLWRWRIPRPAGATIAIVLLSVALVAIGSLIVSVLSSTLPQLQHQIPLLLSSMNNWLSTQAARLGLQTQFDLTSFKHMLTQSLSGNPQRWAGQLLSSARTGGSTLIVVAGNLILIPVLTFYLLLDWQSLMQRGFSLVPLNRREALQAFLAECDSILGRYVRGQVSVMLILAAYYAIGLSLAGFQLALPIGVFTGLAVFVPYVGFGLGLLLALLAGALQFQSFYALWAVAVVYGIGQVAESMVITPRLLGGQIGLHPLLVIFLLLAFGQLFGFVGVLLALPAGALLLVVVRHALVWYRTSSLFLRG</sequence>
<dbReference type="GO" id="GO:0055085">
    <property type="term" value="P:transmembrane transport"/>
    <property type="evidence" value="ECO:0007669"/>
    <property type="project" value="TreeGrafter"/>
</dbReference>